<organism evidence="1 2">
    <name type="scientific">Xylaria bambusicola</name>
    <dbReference type="NCBI Taxonomy" id="326684"/>
    <lineage>
        <taxon>Eukaryota</taxon>
        <taxon>Fungi</taxon>
        <taxon>Dikarya</taxon>
        <taxon>Ascomycota</taxon>
        <taxon>Pezizomycotina</taxon>
        <taxon>Sordariomycetes</taxon>
        <taxon>Xylariomycetidae</taxon>
        <taxon>Xylariales</taxon>
        <taxon>Xylariaceae</taxon>
        <taxon>Xylaria</taxon>
    </lineage>
</organism>
<keyword evidence="2" id="KW-1185">Reference proteome</keyword>
<accession>A0AAN7YZA6</accession>
<gene>
    <name evidence="1" type="ORF">RRF57_006860</name>
</gene>
<name>A0AAN7YZA6_9PEZI</name>
<dbReference type="EMBL" id="JAWHQM010000018">
    <property type="protein sequence ID" value="KAK5631145.1"/>
    <property type="molecule type" value="Genomic_DNA"/>
</dbReference>
<evidence type="ECO:0000313" key="1">
    <source>
        <dbReference type="EMBL" id="KAK5631145.1"/>
    </source>
</evidence>
<dbReference type="Proteomes" id="UP001305414">
    <property type="component" value="Unassembled WGS sequence"/>
</dbReference>
<reference evidence="1 2" key="1">
    <citation type="submission" date="2023-10" db="EMBL/GenBank/DDBJ databases">
        <title>Draft genome sequence of Xylaria bambusicola isolate GMP-LS, the root and basal stem rot pathogen of sugarcane in Indonesia.</title>
        <authorList>
            <person name="Selvaraj P."/>
            <person name="Muralishankar V."/>
            <person name="Muruganantham S."/>
            <person name="Sp S."/>
            <person name="Haryani S."/>
            <person name="Lau K.J.X."/>
            <person name="Naqvi N.I."/>
        </authorList>
    </citation>
    <scope>NUCLEOTIDE SEQUENCE [LARGE SCALE GENOMIC DNA]</scope>
    <source>
        <strain evidence="1">GMP-LS</strain>
    </source>
</reference>
<proteinExistence type="predicted"/>
<protein>
    <submittedName>
        <fullName evidence="1">Uncharacterized protein</fullName>
    </submittedName>
</protein>
<evidence type="ECO:0000313" key="2">
    <source>
        <dbReference type="Proteomes" id="UP001305414"/>
    </source>
</evidence>
<comment type="caution">
    <text evidence="1">The sequence shown here is derived from an EMBL/GenBank/DDBJ whole genome shotgun (WGS) entry which is preliminary data.</text>
</comment>
<sequence length="127" mass="14260">MVLNGRDGVPSQRAQSSVPDGACCCMKRVRPVGQWEHFKGNKSRTYNSGKPLFDAQWTNRGKIWRTKGYRSGSGGWRVTVRLVSADALRSTRTWLQSKFIAGIGARWWAAGAWLAEEGEGRRVDLDF</sequence>
<dbReference type="AlphaFoldDB" id="A0AAN7YZA6"/>